<dbReference type="KEGG" id="pbk:Back11_17870"/>
<dbReference type="InterPro" id="IPR012654">
    <property type="entry name" value="CHP02391"/>
</dbReference>
<organism evidence="1 2">
    <name type="scientific">Paenibacillus baekrokdamisoli</name>
    <dbReference type="NCBI Taxonomy" id="1712516"/>
    <lineage>
        <taxon>Bacteria</taxon>
        <taxon>Bacillati</taxon>
        <taxon>Bacillota</taxon>
        <taxon>Bacilli</taxon>
        <taxon>Bacillales</taxon>
        <taxon>Paenibacillaceae</taxon>
        <taxon>Paenibacillus</taxon>
    </lineage>
</organism>
<keyword evidence="2" id="KW-1185">Reference proteome</keyword>
<dbReference type="RefSeq" id="WP_125655489.1">
    <property type="nucleotide sequence ID" value="NZ_AP019308.1"/>
</dbReference>
<proteinExistence type="predicted"/>
<dbReference type="OrthoDB" id="2521943at2"/>
<sequence length="264" mass="30551">MKKKNNEVEIESKNFSLDEIPRAITKLERRIEEVKGLKQDVVYTDQRVKNAEMNIQETIREIFGSNSPEFNKHQYHDIWSGGYVIGESEYTYQRKFQEGIEQSVLMLVGLIARLNEKRVDLEEDPDAVRIRTFNGLNLHPRIFDICSDLFNDGHYSSAVFEAAKSLINYVKEKSRKHELDGTNLVRTVFSKNKPILTFNKLKDQTDLDEQEGIMHLFEGVVMGIRNPRGHGNITDNPDRAMDYIILISLLAFRLDSASRIKEVD</sequence>
<dbReference type="Pfam" id="PF09509">
    <property type="entry name" value="Hypoth_Ymh"/>
    <property type="match status" value="1"/>
</dbReference>
<dbReference type="Proteomes" id="UP000275368">
    <property type="component" value="Chromosome"/>
</dbReference>
<name>A0A3G9IQ94_9BACL</name>
<gene>
    <name evidence="1" type="ORF">Back11_17870</name>
</gene>
<reference evidence="1 2" key="1">
    <citation type="submission" date="2018-11" db="EMBL/GenBank/DDBJ databases">
        <title>Complete genome sequence of Paenibacillus baekrokdamisoli strain KCTC 33723.</title>
        <authorList>
            <person name="Kang S.W."/>
            <person name="Lee K.C."/>
            <person name="Kim K.K."/>
            <person name="Kim J.S."/>
            <person name="Kim D.S."/>
            <person name="Ko S.H."/>
            <person name="Yang S.H."/>
            <person name="Lee J.S."/>
        </authorList>
    </citation>
    <scope>NUCLEOTIDE SEQUENCE [LARGE SCALE GENOMIC DNA]</scope>
    <source>
        <strain evidence="1 2">KCTC 33723</strain>
    </source>
</reference>
<protein>
    <submittedName>
        <fullName evidence="1">Uncharacterized protein</fullName>
    </submittedName>
</protein>
<dbReference type="AlphaFoldDB" id="A0A3G9IQ94"/>
<evidence type="ECO:0000313" key="2">
    <source>
        <dbReference type="Proteomes" id="UP000275368"/>
    </source>
</evidence>
<evidence type="ECO:0000313" key="1">
    <source>
        <dbReference type="EMBL" id="BBH20442.1"/>
    </source>
</evidence>
<dbReference type="EMBL" id="AP019308">
    <property type="protein sequence ID" value="BBH20442.1"/>
    <property type="molecule type" value="Genomic_DNA"/>
</dbReference>
<accession>A0A3G9IQ94</accession>
<dbReference type="NCBIfam" id="TIGR02391">
    <property type="entry name" value="hypoth_ymh"/>
    <property type="match status" value="1"/>
</dbReference>